<evidence type="ECO:0000313" key="2">
    <source>
        <dbReference type="EMBL" id="KAK5538945.1"/>
    </source>
</evidence>
<protein>
    <submittedName>
        <fullName evidence="2">Uncharacterized protein</fullName>
    </submittedName>
</protein>
<dbReference type="EMBL" id="JAXLQG010000006">
    <property type="protein sequence ID" value="KAK5538945.1"/>
    <property type="molecule type" value="Genomic_DNA"/>
</dbReference>
<name>A0AAV9QEC4_9PEZI</name>
<evidence type="ECO:0000313" key="3">
    <source>
        <dbReference type="Proteomes" id="UP001345827"/>
    </source>
</evidence>
<reference evidence="2 3" key="1">
    <citation type="submission" date="2023-06" db="EMBL/GenBank/DDBJ databases">
        <title>Black Yeasts Isolated from many extreme environments.</title>
        <authorList>
            <person name="Coleine C."/>
            <person name="Stajich J.E."/>
            <person name="Selbmann L."/>
        </authorList>
    </citation>
    <scope>NUCLEOTIDE SEQUENCE [LARGE SCALE GENOMIC DNA]</scope>
    <source>
        <strain evidence="2 3">CCFEE 5887</strain>
    </source>
</reference>
<feature type="region of interest" description="Disordered" evidence="1">
    <location>
        <begin position="98"/>
        <end position="126"/>
    </location>
</feature>
<keyword evidence="3" id="KW-1185">Reference proteome</keyword>
<dbReference type="Proteomes" id="UP001345827">
    <property type="component" value="Unassembled WGS sequence"/>
</dbReference>
<accession>A0AAV9QEC4</accession>
<organism evidence="2 3">
    <name type="scientific">Vermiconidia calcicola</name>
    <dbReference type="NCBI Taxonomy" id="1690605"/>
    <lineage>
        <taxon>Eukaryota</taxon>
        <taxon>Fungi</taxon>
        <taxon>Dikarya</taxon>
        <taxon>Ascomycota</taxon>
        <taxon>Pezizomycotina</taxon>
        <taxon>Dothideomycetes</taxon>
        <taxon>Dothideomycetidae</taxon>
        <taxon>Mycosphaerellales</taxon>
        <taxon>Extremaceae</taxon>
        <taxon>Vermiconidia</taxon>
    </lineage>
</organism>
<sequence length="246" mass="28298">MRDHHDREYVEYWGLVLQLRGTILPGHRTRQQDQSLLGLVETYYNTNQRQDFKGLLQGLVDDLGLHSCIDLDSLEEDQVMIVMHKIVDGVDIKHLEVTRDSQSPISSPETVVEKQDSPTTQSPPPTVALNKADWVFVCDRCNAYVRAANDFSQHQQYGTQRTGLKARFNLTTAEWYGTSDDGTRYQGRMQYFPGKNFPDWDSDFCERNLKIYLQQHENSGNRTAKPCNKKITKSRVNRGDTVELPT</sequence>
<gene>
    <name evidence="2" type="ORF">LTR25_004489</name>
</gene>
<feature type="compositionally biased region" description="Polar residues" evidence="1">
    <location>
        <begin position="100"/>
        <end position="109"/>
    </location>
</feature>
<proteinExistence type="predicted"/>
<evidence type="ECO:0000256" key="1">
    <source>
        <dbReference type="SAM" id="MobiDB-lite"/>
    </source>
</evidence>
<dbReference type="AlphaFoldDB" id="A0AAV9QEC4"/>
<comment type="caution">
    <text evidence="2">The sequence shown here is derived from an EMBL/GenBank/DDBJ whole genome shotgun (WGS) entry which is preliminary data.</text>
</comment>